<feature type="region of interest" description="Disordered" evidence="2">
    <location>
        <begin position="95"/>
        <end position="116"/>
    </location>
</feature>
<protein>
    <submittedName>
        <fullName evidence="3">Uncharacterized protein</fullName>
    </submittedName>
</protein>
<feature type="compositionally biased region" description="Low complexity" evidence="2">
    <location>
        <begin position="409"/>
        <end position="420"/>
    </location>
</feature>
<evidence type="ECO:0000313" key="4">
    <source>
        <dbReference type="Proteomes" id="UP000095192"/>
    </source>
</evidence>
<organism evidence="3 4">
    <name type="scientific">Cyclospora cayetanensis</name>
    <dbReference type="NCBI Taxonomy" id="88456"/>
    <lineage>
        <taxon>Eukaryota</taxon>
        <taxon>Sar</taxon>
        <taxon>Alveolata</taxon>
        <taxon>Apicomplexa</taxon>
        <taxon>Conoidasida</taxon>
        <taxon>Coccidia</taxon>
        <taxon>Eucoccidiorida</taxon>
        <taxon>Eimeriorina</taxon>
        <taxon>Eimeriidae</taxon>
        <taxon>Cyclospora</taxon>
    </lineage>
</organism>
<feature type="region of interest" description="Disordered" evidence="2">
    <location>
        <begin position="324"/>
        <end position="344"/>
    </location>
</feature>
<dbReference type="VEuPathDB" id="ToxoDB:LOC34621785"/>
<feature type="compositionally biased region" description="Low complexity" evidence="2">
    <location>
        <begin position="356"/>
        <end position="367"/>
    </location>
</feature>
<reference evidence="3 4" key="1">
    <citation type="journal article" date="2016" name="BMC Genomics">
        <title>Comparative genomics reveals Cyclospora cayetanensis possesses coccidia-like metabolism and invasion components but unique surface antigens.</title>
        <authorList>
            <person name="Liu S."/>
            <person name="Wang L."/>
            <person name="Zheng H."/>
            <person name="Xu Z."/>
            <person name="Roellig D.M."/>
            <person name="Li N."/>
            <person name="Frace M.A."/>
            <person name="Tang K."/>
            <person name="Arrowood M.J."/>
            <person name="Moss D.M."/>
            <person name="Zhang L."/>
            <person name="Feng Y."/>
            <person name="Xiao L."/>
        </authorList>
    </citation>
    <scope>NUCLEOTIDE SEQUENCE [LARGE SCALE GENOMIC DNA]</scope>
    <source>
        <strain evidence="3 4">CHN_HEN01</strain>
    </source>
</reference>
<dbReference type="EMBL" id="JROU02001429">
    <property type="protein sequence ID" value="OEH76532.1"/>
    <property type="molecule type" value="Genomic_DNA"/>
</dbReference>
<evidence type="ECO:0000256" key="2">
    <source>
        <dbReference type="SAM" id="MobiDB-lite"/>
    </source>
</evidence>
<name>A0A1D3CZ97_9EIME</name>
<sequence length="420" mass="47364">MRALISLVLSESPQIARHIREKGSEEAPNCEGFVGEDARGNLYWLVTQQGDPAVFKLYREEAAYRRFEVLSEDLSSLEAIATRRRERKPVNYLEVEGEVESSASSSKPVNTAVTREERWRARLERKVSEMDAEQQQELLLQQQMTGEKEKQEKSERDEQGKDASEDQQQQLRGAAAAGAAENDAAAAAAIAQEGQRLRLHNYQQQVVLLQQQLDNVSRRMLLTQRQLAALQQQIHLSAADHSAQAAALQHELHEEQKQKQAIETLQQHVHPVLDRVQQTEPLPAGVAVSGKLKYMPSQQHLQRVEESAAAANQGAFQPLPNRGLQEQQQQPLLQRQHGEAQQCLSQHSAEFALQQEPRQQHLQQQQEPSDRQNSELQPPRVLPRLEQFQQRAQLHHEHQEQQTVGASEAAIRIAAKGGAA</sequence>
<feature type="compositionally biased region" description="Low complexity" evidence="2">
    <location>
        <begin position="324"/>
        <end position="335"/>
    </location>
</feature>
<proteinExistence type="predicted"/>
<feature type="region of interest" description="Disordered" evidence="2">
    <location>
        <begin position="356"/>
        <end position="420"/>
    </location>
</feature>
<evidence type="ECO:0000256" key="1">
    <source>
        <dbReference type="SAM" id="Coils"/>
    </source>
</evidence>
<dbReference type="Proteomes" id="UP000095192">
    <property type="component" value="Unassembled WGS sequence"/>
</dbReference>
<dbReference type="InParanoid" id="A0A1D3CZ97"/>
<feature type="compositionally biased region" description="Basic and acidic residues" evidence="2">
    <location>
        <begin position="146"/>
        <end position="164"/>
    </location>
</feature>
<feature type="region of interest" description="Disordered" evidence="2">
    <location>
        <begin position="143"/>
        <end position="178"/>
    </location>
</feature>
<comment type="caution">
    <text evidence="3">The sequence shown here is derived from an EMBL/GenBank/DDBJ whole genome shotgun (WGS) entry which is preliminary data.</text>
</comment>
<evidence type="ECO:0000313" key="3">
    <source>
        <dbReference type="EMBL" id="OEH76532.1"/>
    </source>
</evidence>
<gene>
    <name evidence="3" type="ORF">cyc_05431</name>
</gene>
<dbReference type="AlphaFoldDB" id="A0A1D3CZ97"/>
<keyword evidence="1" id="KW-0175">Coiled coil</keyword>
<feature type="coiled-coil region" evidence="1">
    <location>
        <begin position="199"/>
        <end position="265"/>
    </location>
</feature>
<keyword evidence="4" id="KW-1185">Reference proteome</keyword>
<accession>A0A1D3CZ97</accession>
<dbReference type="VEuPathDB" id="ToxoDB:cyc_05431"/>